<dbReference type="Pfam" id="PF09350">
    <property type="entry name" value="DJC28_CD"/>
    <property type="match status" value="1"/>
</dbReference>
<comment type="caution">
    <text evidence="3">The sequence shown here is derived from an EMBL/GenBank/DDBJ whole genome shotgun (WGS) entry which is preliminary data.</text>
</comment>
<dbReference type="PANTHER" id="PTHR47327">
    <property type="entry name" value="FI18240P1-RELATED"/>
    <property type="match status" value="1"/>
</dbReference>
<dbReference type="GO" id="GO:0009653">
    <property type="term" value="P:anatomical structure morphogenesis"/>
    <property type="evidence" value="ECO:0007669"/>
    <property type="project" value="TreeGrafter"/>
</dbReference>
<reference evidence="3 4" key="1">
    <citation type="submission" date="2020-08" db="EMBL/GenBank/DDBJ databases">
        <authorList>
            <person name="Hejnol A."/>
        </authorList>
    </citation>
    <scope>NUCLEOTIDE SEQUENCE [LARGE SCALE GENOMIC DNA]</scope>
</reference>
<feature type="domain" description="Apple" evidence="2">
    <location>
        <begin position="599"/>
        <end position="680"/>
    </location>
</feature>
<feature type="domain" description="Apple" evidence="2">
    <location>
        <begin position="767"/>
        <end position="840"/>
    </location>
</feature>
<name>A0A7I8W871_9ANNE</name>
<dbReference type="PROSITE" id="PS50948">
    <property type="entry name" value="PAN"/>
    <property type="match status" value="11"/>
</dbReference>
<dbReference type="InterPro" id="IPR003609">
    <property type="entry name" value="Pan_app"/>
</dbReference>
<organism evidence="3 4">
    <name type="scientific">Dimorphilus gyrociliatus</name>
    <dbReference type="NCBI Taxonomy" id="2664684"/>
    <lineage>
        <taxon>Eukaryota</taxon>
        <taxon>Metazoa</taxon>
        <taxon>Spiralia</taxon>
        <taxon>Lophotrochozoa</taxon>
        <taxon>Annelida</taxon>
        <taxon>Polychaeta</taxon>
        <taxon>Polychaeta incertae sedis</taxon>
        <taxon>Dinophilidae</taxon>
        <taxon>Dimorphilus</taxon>
    </lineage>
</organism>
<dbReference type="OrthoDB" id="5957927at2759"/>
<feature type="domain" description="Apple" evidence="2">
    <location>
        <begin position="272"/>
        <end position="352"/>
    </location>
</feature>
<dbReference type="InterPro" id="IPR052774">
    <property type="entry name" value="Celegans_DevNeuronal_Protein"/>
</dbReference>
<feature type="domain" description="Apple" evidence="2">
    <location>
        <begin position="441"/>
        <end position="517"/>
    </location>
</feature>
<protein>
    <submittedName>
        <fullName evidence="3">DgyrCDS12444</fullName>
    </submittedName>
</protein>
<keyword evidence="1" id="KW-0732">Signal</keyword>
<evidence type="ECO:0000313" key="4">
    <source>
        <dbReference type="Proteomes" id="UP000549394"/>
    </source>
</evidence>
<dbReference type="EMBL" id="CAJFCJ010000020">
    <property type="protein sequence ID" value="CAD5124144.1"/>
    <property type="molecule type" value="Genomic_DNA"/>
</dbReference>
<dbReference type="InterPro" id="IPR018961">
    <property type="entry name" value="DnaJ_homolog_subfam-C_membr-28"/>
</dbReference>
<dbReference type="SUPFAM" id="SSF57414">
    <property type="entry name" value="Hairpin loop containing domain-like"/>
    <property type="match status" value="12"/>
</dbReference>
<feature type="domain" description="Apple" evidence="2">
    <location>
        <begin position="684"/>
        <end position="761"/>
    </location>
</feature>
<feature type="signal peptide" evidence="1">
    <location>
        <begin position="1"/>
        <end position="23"/>
    </location>
</feature>
<feature type="domain" description="Apple" evidence="2">
    <location>
        <begin position="931"/>
        <end position="1008"/>
    </location>
</feature>
<dbReference type="SMART" id="SM00473">
    <property type="entry name" value="PAN_AP"/>
    <property type="match status" value="12"/>
</dbReference>
<sequence>MNSLKLLTCIWLLTFIAVGLIDASDDCFERYEGWYLEQGNVEERFEKNAHDCKVACLNANYKCASVQYDRSTGLCSLSLETKDTRPLYYKSSHNYIYWQRRSDCHANCYIKSLKGGHLLQAKRKIIKNRTFLECQEACFLAKDFNCKAASYDSKHNICYLSEKTRDSPNSPFKINVENLWYFEKVCHSYPCYEAYDNIKLNIHESTSLPSLSLENCLETCLQNRNCHSVQYNKFLKICYLSKEIRSESPKKNYIKHQNYIYFEKNKHCLSNCKLNRYDNRYLDGSYAKKYDDIKSDLECLKLCLTFGGKCSYCKSIQYDKKSEICYLSEETHITKKDEFKSNKNFVYWYRNHECDSNCYYEYSMGKYLSGYSNRILKKHTILQCMEACYTIDEFHCKSFDYDSKLKQCKLSSESKFTKHESFKDHKVFGHYHKICKSNYPCFKTYANRYMDDDFYTYTDKTEDECVKQCIIGEVPCKSVSYNKKTKTCYLSRKTKDSHPKFYKDNDYYNYFEKEDYCQPECIAIPFPGYFLSSHQIDSLKTKSEIECVKTCLKTKPFGSCISVDWDYKTKQCNLHDETRISKYSSFQQSKSHIHWHIDCGDECFDEYPYRSLRNHHIETISDSSEEHCKSSCLKSVKGCRSAEYDKDTEICYISRETKKSKPDSYQLSKNRIYWERKHVCQPECYFTEHNNRYLLGQNKKQAKVQNELECKQLCLREEKFSCLSAYYNKKTNVCYLSEETHNRKPLLWKENTQYKYWEKICARNYPCFNHVNGKYLKEKYYLSKFGLTEEQCLFLCKRSLCKSANYNRKTKMCYISKSTSKHYPKAFNNHNSYVYFEKKSSCNPDCYHKRYANSYLVGSYELVKQVSSEDECLKLCLNKPNLCKSLNYHKLQKKCYLSRYTSSQNAKNLKNSINYIYYEQTCEDDSNHYSCFTSHNNQYLIGYNKKILNKQTEESCLYSCLTANFICRSAEYSKTSKKCYLSMESRKTKPNHYHHHSSYKYFNRNEECFKNCPVQTFLNRILENWNIIKLKTASDLECLSECLTTRSCSSVHRNMWVLSQKSPSSLYSSNASKYYEMFYLKPGCAMEELMSAHQTMVRRNSNNLQLVNEFNRAFEIVKNDISKQKSPRNKSKNSKYSQKTMSFSGGIDSMVNSLVEQSLKQTDMKNLKGAGKPLKYGYESPYVDHMTAKMNEILIKNEATADWIEMRKRAVSTRKNALKILKLEYENFQNGDISKQNWELAKIKHAAKIKKANEYISQMNMLVPSLSLQRGYFDSERDIRKVTNE</sequence>
<dbReference type="Pfam" id="PF00024">
    <property type="entry name" value="PAN_1"/>
    <property type="match status" value="12"/>
</dbReference>
<feature type="domain" description="Apple" evidence="2">
    <location>
        <begin position="354"/>
        <end position="435"/>
    </location>
</feature>
<accession>A0A7I8W871</accession>
<dbReference type="CDD" id="cd01099">
    <property type="entry name" value="PAN_AP_HGF"/>
    <property type="match status" value="5"/>
</dbReference>
<dbReference type="Proteomes" id="UP000549394">
    <property type="component" value="Unassembled WGS sequence"/>
</dbReference>
<dbReference type="Gene3D" id="3.50.4.10">
    <property type="entry name" value="Hepatocyte Growth Factor"/>
    <property type="match status" value="11"/>
</dbReference>
<dbReference type="PANTHER" id="PTHR47327:SF1">
    <property type="entry name" value="RE15579P"/>
    <property type="match status" value="1"/>
</dbReference>
<feature type="domain" description="Apple" evidence="2">
    <location>
        <begin position="842"/>
        <end position="922"/>
    </location>
</feature>
<evidence type="ECO:0000313" key="3">
    <source>
        <dbReference type="EMBL" id="CAD5124144.1"/>
    </source>
</evidence>
<evidence type="ECO:0000259" key="2">
    <source>
        <dbReference type="PROSITE" id="PS50948"/>
    </source>
</evidence>
<evidence type="ECO:0000256" key="1">
    <source>
        <dbReference type="SAM" id="SignalP"/>
    </source>
</evidence>
<feature type="domain" description="Apple" evidence="2">
    <location>
        <begin position="27"/>
        <end position="104"/>
    </location>
</feature>
<keyword evidence="4" id="KW-1185">Reference proteome</keyword>
<feature type="domain" description="Apple" evidence="2">
    <location>
        <begin position="108"/>
        <end position="185"/>
    </location>
</feature>
<feature type="domain" description="Apple" evidence="2">
    <location>
        <begin position="186"/>
        <end position="268"/>
    </location>
</feature>
<gene>
    <name evidence="3" type="ORF">DGYR_LOCUS11731</name>
</gene>
<proteinExistence type="predicted"/>
<feature type="chain" id="PRO_5029850928" evidence="1">
    <location>
        <begin position="24"/>
        <end position="1285"/>
    </location>
</feature>